<comment type="caution">
    <text evidence="1">The sequence shown here is derived from an EMBL/GenBank/DDBJ whole genome shotgun (WGS) entry which is preliminary data.</text>
</comment>
<accession>A0AAE0Z707</accession>
<reference evidence="1" key="1">
    <citation type="journal article" date="2023" name="G3 (Bethesda)">
        <title>A reference genome for the long-term kleptoplast-retaining sea slug Elysia crispata morphotype clarki.</title>
        <authorList>
            <person name="Eastman K.E."/>
            <person name="Pendleton A.L."/>
            <person name="Shaikh M.A."/>
            <person name="Suttiyut T."/>
            <person name="Ogas R."/>
            <person name="Tomko P."/>
            <person name="Gavelis G."/>
            <person name="Widhalm J.R."/>
            <person name="Wisecaver J.H."/>
        </authorList>
    </citation>
    <scope>NUCLEOTIDE SEQUENCE</scope>
    <source>
        <strain evidence="1">ECLA1</strain>
    </source>
</reference>
<name>A0AAE0Z707_9GAST</name>
<dbReference type="EMBL" id="JAWDGP010004477">
    <property type="protein sequence ID" value="KAK3764018.1"/>
    <property type="molecule type" value="Genomic_DNA"/>
</dbReference>
<proteinExistence type="predicted"/>
<keyword evidence="2" id="KW-1185">Reference proteome</keyword>
<evidence type="ECO:0000313" key="2">
    <source>
        <dbReference type="Proteomes" id="UP001283361"/>
    </source>
</evidence>
<protein>
    <submittedName>
        <fullName evidence="1">Uncharacterized protein</fullName>
    </submittedName>
</protein>
<gene>
    <name evidence="1" type="ORF">RRG08_004382</name>
</gene>
<evidence type="ECO:0000313" key="1">
    <source>
        <dbReference type="EMBL" id="KAK3764018.1"/>
    </source>
</evidence>
<sequence length="112" mass="12625">MWNDFLQCTTIWEKQSPNIVAYLLESLSLERRSGSHKSILATVDGSDYVSLPFPKVIITETEVFRQPFYHHDESTNQIACRIVTTGTTKPDYLPYPSFLQGCPEGIGDGPDN</sequence>
<organism evidence="1 2">
    <name type="scientific">Elysia crispata</name>
    <name type="common">lettuce slug</name>
    <dbReference type="NCBI Taxonomy" id="231223"/>
    <lineage>
        <taxon>Eukaryota</taxon>
        <taxon>Metazoa</taxon>
        <taxon>Spiralia</taxon>
        <taxon>Lophotrochozoa</taxon>
        <taxon>Mollusca</taxon>
        <taxon>Gastropoda</taxon>
        <taxon>Heterobranchia</taxon>
        <taxon>Euthyneura</taxon>
        <taxon>Panpulmonata</taxon>
        <taxon>Sacoglossa</taxon>
        <taxon>Placobranchoidea</taxon>
        <taxon>Plakobranchidae</taxon>
        <taxon>Elysia</taxon>
    </lineage>
</organism>
<dbReference type="Proteomes" id="UP001283361">
    <property type="component" value="Unassembled WGS sequence"/>
</dbReference>
<dbReference type="AlphaFoldDB" id="A0AAE0Z707"/>